<proteinExistence type="predicted"/>
<dbReference type="EMBL" id="VSDO01000004">
    <property type="protein sequence ID" value="TYA11524.1"/>
    <property type="molecule type" value="Genomic_DNA"/>
</dbReference>
<evidence type="ECO:0000313" key="3">
    <source>
        <dbReference type="EMBL" id="TYA11524.1"/>
    </source>
</evidence>
<accession>A0A5D0CQF7</accession>
<name>A0A5D0CQF7_9BACL</name>
<evidence type="ECO:0000313" key="4">
    <source>
        <dbReference type="Proteomes" id="UP000325218"/>
    </source>
</evidence>
<evidence type="ECO:0000256" key="1">
    <source>
        <dbReference type="SAM" id="MobiDB-lite"/>
    </source>
</evidence>
<organism evidence="3 4">
    <name type="scientific">Paenibacillus faecis</name>
    <dbReference type="NCBI Taxonomy" id="862114"/>
    <lineage>
        <taxon>Bacteria</taxon>
        <taxon>Bacillati</taxon>
        <taxon>Bacillota</taxon>
        <taxon>Bacilli</taxon>
        <taxon>Bacillales</taxon>
        <taxon>Paenibacillaceae</taxon>
        <taxon>Paenibacillus</taxon>
    </lineage>
</organism>
<feature type="compositionally biased region" description="Low complexity" evidence="1">
    <location>
        <begin position="29"/>
        <end position="43"/>
    </location>
</feature>
<reference evidence="3 4" key="1">
    <citation type="submission" date="2019-08" db="EMBL/GenBank/DDBJ databases">
        <title>Genome sequencing of Paenibacillus faecis DSM 23593(T).</title>
        <authorList>
            <person name="Kook J.-K."/>
            <person name="Park S.-N."/>
            <person name="Lim Y.K."/>
        </authorList>
    </citation>
    <scope>NUCLEOTIDE SEQUENCE [LARGE SCALE GENOMIC DNA]</scope>
    <source>
        <strain evidence="3 4">DSM 23593</strain>
    </source>
</reference>
<gene>
    <name evidence="3" type="ORF">FRY98_20515</name>
</gene>
<dbReference type="AlphaFoldDB" id="A0A5D0CQF7"/>
<feature type="signal peptide" evidence="2">
    <location>
        <begin position="1"/>
        <end position="20"/>
    </location>
</feature>
<feature type="chain" id="PRO_5038515644" description="Nuclear transport factor 2 family protein" evidence="2">
    <location>
        <begin position="21"/>
        <end position="202"/>
    </location>
</feature>
<protein>
    <recommendedName>
        <fullName evidence="5">Nuclear transport factor 2 family protein</fullName>
    </recommendedName>
</protein>
<keyword evidence="4" id="KW-1185">Reference proteome</keyword>
<keyword evidence="2" id="KW-0732">Signal</keyword>
<dbReference type="Proteomes" id="UP000325218">
    <property type="component" value="Unassembled WGS sequence"/>
</dbReference>
<evidence type="ECO:0000256" key="2">
    <source>
        <dbReference type="SAM" id="SignalP"/>
    </source>
</evidence>
<dbReference type="RefSeq" id="WP_148455449.1">
    <property type="nucleotide sequence ID" value="NZ_VSDO01000004.1"/>
</dbReference>
<dbReference type="OrthoDB" id="2085435at2"/>
<sequence length="202" mass="21957">MTLKRVQAVVCLLGLGLVIAGCGAGKTAEPAAEAAAPPGQSESPPQPNTEEAAGEDAETTPSDGKQEMRGSAGELYRLAFEAMFPMDEALNSDIKYIALDLSDLQQLTDADRRHILESFAFREVEVRDTTMEELKKEEPEFKETMVLQGVLLKIEKVELGEDYAVIEGSKYRSGTGAIGAKITLELKDEAWSVAKSEMTWIS</sequence>
<evidence type="ECO:0008006" key="5">
    <source>
        <dbReference type="Google" id="ProtNLM"/>
    </source>
</evidence>
<feature type="region of interest" description="Disordered" evidence="1">
    <location>
        <begin position="29"/>
        <end position="69"/>
    </location>
</feature>
<dbReference type="PROSITE" id="PS51257">
    <property type="entry name" value="PROKAR_LIPOPROTEIN"/>
    <property type="match status" value="1"/>
</dbReference>
<comment type="caution">
    <text evidence="3">The sequence shown here is derived from an EMBL/GenBank/DDBJ whole genome shotgun (WGS) entry which is preliminary data.</text>
</comment>